<protein>
    <submittedName>
        <fullName evidence="1">Uncharacterized protein</fullName>
    </submittedName>
</protein>
<sequence length="46" mass="5159">NTTQEKLKVISADMDKLPLTKKALAEIKKSSVKDAILEYKKANNIK</sequence>
<reference evidence="1" key="1">
    <citation type="journal article" date="2015" name="Nature">
        <title>Complex archaea that bridge the gap between prokaryotes and eukaryotes.</title>
        <authorList>
            <person name="Spang A."/>
            <person name="Saw J.H."/>
            <person name="Jorgensen S.L."/>
            <person name="Zaremba-Niedzwiedzka K."/>
            <person name="Martijn J."/>
            <person name="Lind A.E."/>
            <person name="van Eijk R."/>
            <person name="Schleper C."/>
            <person name="Guy L."/>
            <person name="Ettema T.J."/>
        </authorList>
    </citation>
    <scope>NUCLEOTIDE SEQUENCE</scope>
</reference>
<dbReference type="AlphaFoldDB" id="A0A0F8ZU39"/>
<dbReference type="EMBL" id="LAZR01061492">
    <property type="protein sequence ID" value="KKK63481.1"/>
    <property type="molecule type" value="Genomic_DNA"/>
</dbReference>
<gene>
    <name evidence="1" type="ORF">LCGC14_2993820</name>
</gene>
<comment type="caution">
    <text evidence="1">The sequence shown here is derived from an EMBL/GenBank/DDBJ whole genome shotgun (WGS) entry which is preliminary data.</text>
</comment>
<accession>A0A0F8ZU39</accession>
<proteinExistence type="predicted"/>
<organism evidence="1">
    <name type="scientific">marine sediment metagenome</name>
    <dbReference type="NCBI Taxonomy" id="412755"/>
    <lineage>
        <taxon>unclassified sequences</taxon>
        <taxon>metagenomes</taxon>
        <taxon>ecological metagenomes</taxon>
    </lineage>
</organism>
<feature type="non-terminal residue" evidence="1">
    <location>
        <position position="1"/>
    </location>
</feature>
<name>A0A0F8ZU39_9ZZZZ</name>
<evidence type="ECO:0000313" key="1">
    <source>
        <dbReference type="EMBL" id="KKK63481.1"/>
    </source>
</evidence>